<dbReference type="OMA" id="SDRMFAA"/>
<dbReference type="Pfam" id="PF08645">
    <property type="entry name" value="PNK3P"/>
    <property type="match status" value="1"/>
</dbReference>
<gene>
    <name evidence="1" type="ORF">C0Q70_17111</name>
</gene>
<keyword evidence="2" id="KW-1185">Reference proteome</keyword>
<dbReference type="CDD" id="cd01625">
    <property type="entry name" value="HAD_PNP"/>
    <property type="match status" value="1"/>
</dbReference>
<sequence length="414" mass="46554">MSRPKRKAVVDTAKRVKKARGETDLGWGLNWSSAGTMHKGMCPLLVLTSSELEGREKVASFDIDFTVIKTKSGRKFATGENDWEWWDKSVPGKLCSLDEDGYRLVFFTNQAGIEKDKVKPETVRNKVEAIIKELAVPVQVFICTGTNHYRKPSPLMWEYLNESCNQSVVVDKAKSFYVGDAAGRPKGWAKEKPKDFSCSDRMFAANVGIKFYTPEEFFLGESAAKFEWGSIDPVKFLMSVPTTKSKEQHHKKNQELLVLVGVPASGKSTFSKQYFQPNGYVSVNRDTLGTVQKCLKVAREALDSGKSVVVDNTNPSRSARGAFLELAKEFGVPCRCFWLQTSLALAHHLNLVRQNQTDGGVRRVPDVGYNMFKKNFEEPAMDEGFTEIKKVDFVPRFASTRDENIFKQWTTAGH</sequence>
<dbReference type="GO" id="GO:0005634">
    <property type="term" value="C:nucleus"/>
    <property type="evidence" value="ECO:0007669"/>
    <property type="project" value="TreeGrafter"/>
</dbReference>
<organism evidence="1 2">
    <name type="scientific">Pomacea canaliculata</name>
    <name type="common">Golden apple snail</name>
    <dbReference type="NCBI Taxonomy" id="400727"/>
    <lineage>
        <taxon>Eukaryota</taxon>
        <taxon>Metazoa</taxon>
        <taxon>Spiralia</taxon>
        <taxon>Lophotrochozoa</taxon>
        <taxon>Mollusca</taxon>
        <taxon>Gastropoda</taxon>
        <taxon>Caenogastropoda</taxon>
        <taxon>Architaenioglossa</taxon>
        <taxon>Ampullarioidea</taxon>
        <taxon>Ampullariidae</taxon>
        <taxon>Pomacea</taxon>
    </lineage>
</organism>
<dbReference type="PANTHER" id="PTHR12083">
    <property type="entry name" value="BIFUNCTIONAL POLYNUCLEOTIDE PHOSPHATASE/KINASE"/>
    <property type="match status" value="1"/>
</dbReference>
<dbReference type="InterPro" id="IPR036412">
    <property type="entry name" value="HAD-like_sf"/>
</dbReference>
<dbReference type="AlphaFoldDB" id="A0A2T7NRP1"/>
<dbReference type="SUPFAM" id="SSF56784">
    <property type="entry name" value="HAD-like"/>
    <property type="match status" value="1"/>
</dbReference>
<dbReference type="Gene3D" id="3.40.50.1000">
    <property type="entry name" value="HAD superfamily/HAD-like"/>
    <property type="match status" value="1"/>
</dbReference>
<dbReference type="FunFam" id="3.40.50.1000:FF:000078">
    <property type="entry name" value="Bifunctional polynucleotide phosphatase/kinase"/>
    <property type="match status" value="1"/>
</dbReference>
<dbReference type="Proteomes" id="UP000245119">
    <property type="component" value="Linkage Group LG10"/>
</dbReference>
<dbReference type="SUPFAM" id="SSF52540">
    <property type="entry name" value="P-loop containing nucleoside triphosphate hydrolases"/>
    <property type="match status" value="1"/>
</dbReference>
<dbReference type="InterPro" id="IPR023214">
    <property type="entry name" value="HAD_sf"/>
</dbReference>
<dbReference type="NCBIfam" id="TIGR01662">
    <property type="entry name" value="HAD-SF-IIIA"/>
    <property type="match status" value="1"/>
</dbReference>
<dbReference type="PANTHER" id="PTHR12083:SF18">
    <property type="entry name" value="BIFUNCTIONAL POLYNUCLEOTIDE PHOSPHATASE_KINASE"/>
    <property type="match status" value="1"/>
</dbReference>
<dbReference type="OrthoDB" id="19045at2759"/>
<dbReference type="InterPro" id="IPR006551">
    <property type="entry name" value="Polynucleotide_phosphatase"/>
</dbReference>
<dbReference type="GO" id="GO:0046403">
    <property type="term" value="F:polynucleotide 3'-phosphatase activity"/>
    <property type="evidence" value="ECO:0007669"/>
    <property type="project" value="TreeGrafter"/>
</dbReference>
<dbReference type="InterPro" id="IPR027417">
    <property type="entry name" value="P-loop_NTPase"/>
</dbReference>
<dbReference type="GO" id="GO:0003690">
    <property type="term" value="F:double-stranded DNA binding"/>
    <property type="evidence" value="ECO:0007669"/>
    <property type="project" value="TreeGrafter"/>
</dbReference>
<name>A0A2T7NRP1_POMCA</name>
<dbReference type="STRING" id="400727.A0A2T7NRP1"/>
<dbReference type="FunFam" id="3.40.50.300:FF:000737">
    <property type="entry name" value="Bifunctional polynucleotide phosphatase/kinase"/>
    <property type="match status" value="1"/>
</dbReference>
<dbReference type="Gene3D" id="3.40.50.300">
    <property type="entry name" value="P-loop containing nucleotide triphosphate hydrolases"/>
    <property type="match status" value="1"/>
</dbReference>
<evidence type="ECO:0000313" key="1">
    <source>
        <dbReference type="EMBL" id="PVD23837.1"/>
    </source>
</evidence>
<evidence type="ECO:0000313" key="2">
    <source>
        <dbReference type="Proteomes" id="UP000245119"/>
    </source>
</evidence>
<dbReference type="EMBL" id="PZQS01000010">
    <property type="protein sequence ID" value="PVD23837.1"/>
    <property type="molecule type" value="Genomic_DNA"/>
</dbReference>
<dbReference type="GO" id="GO:0046404">
    <property type="term" value="F:ATP-dependent polydeoxyribonucleotide 5'-hydroxyl-kinase activity"/>
    <property type="evidence" value="ECO:0007669"/>
    <property type="project" value="TreeGrafter"/>
</dbReference>
<reference evidence="1 2" key="1">
    <citation type="submission" date="2018-04" db="EMBL/GenBank/DDBJ databases">
        <title>The genome of golden apple snail Pomacea canaliculata provides insight into stress tolerance and invasive adaptation.</title>
        <authorList>
            <person name="Liu C."/>
            <person name="Liu B."/>
            <person name="Ren Y."/>
            <person name="Zhang Y."/>
            <person name="Wang H."/>
            <person name="Li S."/>
            <person name="Jiang F."/>
            <person name="Yin L."/>
            <person name="Zhang G."/>
            <person name="Qian W."/>
            <person name="Fan W."/>
        </authorList>
    </citation>
    <scope>NUCLEOTIDE SEQUENCE [LARGE SCALE GENOMIC DNA]</scope>
    <source>
        <strain evidence="1">SZHN2017</strain>
        <tissue evidence="1">Muscle</tissue>
    </source>
</reference>
<dbReference type="Pfam" id="PF13671">
    <property type="entry name" value="AAA_33"/>
    <property type="match status" value="1"/>
</dbReference>
<accession>A0A2T7NRP1</accession>
<evidence type="ECO:0008006" key="3">
    <source>
        <dbReference type="Google" id="ProtNLM"/>
    </source>
</evidence>
<proteinExistence type="predicted"/>
<comment type="caution">
    <text evidence="1">The sequence shown here is derived from an EMBL/GenBank/DDBJ whole genome shotgun (WGS) entry which is preliminary data.</text>
</comment>
<dbReference type="InterPro" id="IPR006549">
    <property type="entry name" value="HAD-SF_hydro_IIIA"/>
</dbReference>
<dbReference type="NCBIfam" id="TIGR01664">
    <property type="entry name" value="DNA-3'-Pase"/>
    <property type="match status" value="1"/>
</dbReference>
<dbReference type="GO" id="GO:0006281">
    <property type="term" value="P:DNA repair"/>
    <property type="evidence" value="ECO:0007669"/>
    <property type="project" value="TreeGrafter"/>
</dbReference>
<dbReference type="InterPro" id="IPR013954">
    <property type="entry name" value="PNK3P"/>
</dbReference>
<protein>
    <recommendedName>
        <fullName evidence="3">PNK FHA domain-containing protein</fullName>
    </recommendedName>
</protein>